<keyword evidence="3 4" id="KW-0408">Iron</keyword>
<dbReference type="Gene3D" id="1.10.760.10">
    <property type="entry name" value="Cytochrome c-like domain"/>
    <property type="match status" value="2"/>
</dbReference>
<feature type="domain" description="Cytochrome c" evidence="5">
    <location>
        <begin position="309"/>
        <end position="472"/>
    </location>
</feature>
<evidence type="ECO:0000313" key="6">
    <source>
        <dbReference type="EMBL" id="QDT75022.1"/>
    </source>
</evidence>
<dbReference type="InterPro" id="IPR050597">
    <property type="entry name" value="Cytochrome_c_Oxidase_Subunit"/>
</dbReference>
<dbReference type="RefSeq" id="WP_145434726.1">
    <property type="nucleotide sequence ID" value="NZ_CP036339.1"/>
</dbReference>
<dbReference type="KEGG" id="llh:I41_42300"/>
<evidence type="ECO:0000256" key="2">
    <source>
        <dbReference type="ARBA" id="ARBA00022723"/>
    </source>
</evidence>
<dbReference type="OrthoDB" id="9808312at2"/>
<name>A0A517U320_9BACT</name>
<dbReference type="EMBL" id="CP036339">
    <property type="protein sequence ID" value="QDT75022.1"/>
    <property type="molecule type" value="Genomic_DNA"/>
</dbReference>
<accession>A0A517U320</accession>
<dbReference type="InterPro" id="IPR036909">
    <property type="entry name" value="Cyt_c-like_dom_sf"/>
</dbReference>
<proteinExistence type="predicted"/>
<feature type="domain" description="Cytochrome c" evidence="5">
    <location>
        <begin position="111"/>
        <end position="215"/>
    </location>
</feature>
<organism evidence="6 7">
    <name type="scientific">Lacipirellula limnantheis</name>
    <dbReference type="NCBI Taxonomy" id="2528024"/>
    <lineage>
        <taxon>Bacteria</taxon>
        <taxon>Pseudomonadati</taxon>
        <taxon>Planctomycetota</taxon>
        <taxon>Planctomycetia</taxon>
        <taxon>Pirellulales</taxon>
        <taxon>Lacipirellulaceae</taxon>
        <taxon>Lacipirellula</taxon>
    </lineage>
</organism>
<evidence type="ECO:0000313" key="7">
    <source>
        <dbReference type="Proteomes" id="UP000317909"/>
    </source>
</evidence>
<evidence type="ECO:0000256" key="3">
    <source>
        <dbReference type="ARBA" id="ARBA00023004"/>
    </source>
</evidence>
<dbReference type="AlphaFoldDB" id="A0A517U320"/>
<dbReference type="GO" id="GO:0020037">
    <property type="term" value="F:heme binding"/>
    <property type="evidence" value="ECO:0007669"/>
    <property type="project" value="InterPro"/>
</dbReference>
<dbReference type="Pfam" id="PF00034">
    <property type="entry name" value="Cytochrom_C"/>
    <property type="match status" value="1"/>
</dbReference>
<reference evidence="6 7" key="1">
    <citation type="submission" date="2019-02" db="EMBL/GenBank/DDBJ databases">
        <title>Deep-cultivation of Planctomycetes and their phenomic and genomic characterization uncovers novel biology.</title>
        <authorList>
            <person name="Wiegand S."/>
            <person name="Jogler M."/>
            <person name="Boedeker C."/>
            <person name="Pinto D."/>
            <person name="Vollmers J."/>
            <person name="Rivas-Marin E."/>
            <person name="Kohn T."/>
            <person name="Peeters S.H."/>
            <person name="Heuer A."/>
            <person name="Rast P."/>
            <person name="Oberbeckmann S."/>
            <person name="Bunk B."/>
            <person name="Jeske O."/>
            <person name="Meyerdierks A."/>
            <person name="Storesund J.E."/>
            <person name="Kallscheuer N."/>
            <person name="Luecker S."/>
            <person name="Lage O.M."/>
            <person name="Pohl T."/>
            <person name="Merkel B.J."/>
            <person name="Hornburger P."/>
            <person name="Mueller R.-W."/>
            <person name="Bruemmer F."/>
            <person name="Labrenz M."/>
            <person name="Spormann A.M."/>
            <person name="Op den Camp H."/>
            <person name="Overmann J."/>
            <person name="Amann R."/>
            <person name="Jetten M.S.M."/>
            <person name="Mascher T."/>
            <person name="Medema M.H."/>
            <person name="Devos D.P."/>
            <person name="Kaster A.-K."/>
            <person name="Ovreas L."/>
            <person name="Rohde M."/>
            <person name="Galperin M.Y."/>
            <person name="Jogler C."/>
        </authorList>
    </citation>
    <scope>NUCLEOTIDE SEQUENCE [LARGE SCALE GENOMIC DNA]</scope>
    <source>
        <strain evidence="6 7">I41</strain>
    </source>
</reference>
<dbReference type="PANTHER" id="PTHR33751">
    <property type="entry name" value="CBB3-TYPE CYTOCHROME C OXIDASE SUBUNIT FIXP"/>
    <property type="match status" value="1"/>
</dbReference>
<dbReference type="Proteomes" id="UP000317909">
    <property type="component" value="Chromosome"/>
</dbReference>
<sequence>MRRRAAGRLIAVVAEATQYIQRHQNNSTIPDRAMKLTSRYSVLFTAATALVALVGCEQAPAPRFHLNPVVMVSNEISPEYQQEVANVLAAMFGTPDAPYALPESGLNQQRLTLAAGAAWSDKQGVDRGLYRKHCVHCHGINGDGRGPTARFLNPYPRDYRQGVFKFKTTFNPAKPTDADLRRVLNNGVPGTSMPSFSLLTESEVDALLEYVKYLSIRGEMETKLAQYVYDELGEAEKEDENGNPVLDEDGNPVMERPPFDPATNPEQGEVVKEILTEVMAPWQEASDQVIVPAEDGIPEDNRTPEEIGESVAKGRELFYGTKANCFTCHGPTGLGDGQQNDYDIWSKEQKAFQDATAQLQESIVSQQKEIARLGREGKETDEEEAKLAADEATLALRQPVAHSFYPIRNAIPRNLRKGVYRGGRRRLDLYCRVSAGIAGTPMPGVGAAAPGAQGTLSDEEIWNVVDYVLNLPYEPASNPQPALPWNSDQIAN</sequence>
<evidence type="ECO:0000256" key="1">
    <source>
        <dbReference type="ARBA" id="ARBA00022617"/>
    </source>
</evidence>
<evidence type="ECO:0000256" key="4">
    <source>
        <dbReference type="PROSITE-ProRule" id="PRU00433"/>
    </source>
</evidence>
<dbReference type="PANTHER" id="PTHR33751:SF1">
    <property type="entry name" value="CBB3-TYPE CYTOCHROME C OXIDASE SUBUNIT FIXP"/>
    <property type="match status" value="1"/>
</dbReference>
<dbReference type="GO" id="GO:0046872">
    <property type="term" value="F:metal ion binding"/>
    <property type="evidence" value="ECO:0007669"/>
    <property type="project" value="UniProtKB-KW"/>
</dbReference>
<evidence type="ECO:0000259" key="5">
    <source>
        <dbReference type="PROSITE" id="PS51007"/>
    </source>
</evidence>
<keyword evidence="1 4" id="KW-0349">Heme</keyword>
<dbReference type="SUPFAM" id="SSF46626">
    <property type="entry name" value="Cytochrome c"/>
    <property type="match status" value="2"/>
</dbReference>
<protein>
    <submittedName>
        <fullName evidence="6">Cytochrome c</fullName>
    </submittedName>
</protein>
<dbReference type="PROSITE" id="PS51007">
    <property type="entry name" value="CYTC"/>
    <property type="match status" value="2"/>
</dbReference>
<gene>
    <name evidence="6" type="ORF">I41_42300</name>
</gene>
<dbReference type="GO" id="GO:0009055">
    <property type="term" value="F:electron transfer activity"/>
    <property type="evidence" value="ECO:0007669"/>
    <property type="project" value="InterPro"/>
</dbReference>
<keyword evidence="2 4" id="KW-0479">Metal-binding</keyword>
<keyword evidence="7" id="KW-1185">Reference proteome</keyword>
<dbReference type="InterPro" id="IPR009056">
    <property type="entry name" value="Cyt_c-like_dom"/>
</dbReference>